<dbReference type="Gene3D" id="2.120.10.30">
    <property type="entry name" value="TolB, C-terminal domain"/>
    <property type="match status" value="2"/>
</dbReference>
<dbReference type="PANTHER" id="PTHR36842:SF1">
    <property type="entry name" value="PROTEIN TOLB"/>
    <property type="match status" value="1"/>
</dbReference>
<dbReference type="EMBL" id="JABTCG010000001">
    <property type="protein sequence ID" value="MBD0849276.1"/>
    <property type="molecule type" value="Genomic_DNA"/>
</dbReference>
<organism evidence="3 4">
    <name type="scientific">Maribacter arenosus</name>
    <dbReference type="NCBI Taxonomy" id="1854708"/>
    <lineage>
        <taxon>Bacteria</taxon>
        <taxon>Pseudomonadati</taxon>
        <taxon>Bacteroidota</taxon>
        <taxon>Flavobacteriia</taxon>
        <taxon>Flavobacteriales</taxon>
        <taxon>Flavobacteriaceae</taxon>
        <taxon>Maribacter</taxon>
    </lineage>
</organism>
<dbReference type="InterPro" id="IPR011659">
    <property type="entry name" value="WD40"/>
</dbReference>
<keyword evidence="2" id="KW-0732">Signal</keyword>
<dbReference type="PANTHER" id="PTHR36842">
    <property type="entry name" value="PROTEIN TOLB HOMOLOG"/>
    <property type="match status" value="1"/>
</dbReference>
<feature type="chain" id="PRO_5046814812" evidence="2">
    <location>
        <begin position="22"/>
        <end position="339"/>
    </location>
</feature>
<sequence>MIKLATRVLLLISIFSFVSCSTDSENDPIKENIGDDPQESIDSEIEIYYYSKRNGIINIFKTDKEGIETPIIVDNDHHDWWVRVSPDKQKILWYKSPINVASSDEFNNYDDAELWMANIDGSNPEKVIDLSDYNWSAQGVADWSPAGTELVMAVIDESGFWHIYITANDGSNPRKISQRNSLFADPSWSPDGQKIVYTAYPVDYVGNPVNFFNLEIHVMDKDGTNEIQLTDDDQRDHDPYWSPNGKEIAFESQWNLLHCLIGKWAIRKYNFETQLTTDVIKDDNANGLPRWTKNSEQLYFSRTICGEFTRLVRTDNNGNHLETILENTTYPFYDCDLVE</sequence>
<proteinExistence type="inferred from homology"/>
<dbReference type="RefSeq" id="WP_188312407.1">
    <property type="nucleotide sequence ID" value="NZ_JABTCG010000001.1"/>
</dbReference>
<evidence type="ECO:0000256" key="1">
    <source>
        <dbReference type="ARBA" id="ARBA00009820"/>
    </source>
</evidence>
<evidence type="ECO:0000256" key="2">
    <source>
        <dbReference type="SAM" id="SignalP"/>
    </source>
</evidence>
<comment type="similarity">
    <text evidence="1">Belongs to the TolB family.</text>
</comment>
<evidence type="ECO:0000313" key="4">
    <source>
        <dbReference type="Proteomes" id="UP000598350"/>
    </source>
</evidence>
<comment type="caution">
    <text evidence="3">The sequence shown here is derived from an EMBL/GenBank/DDBJ whole genome shotgun (WGS) entry which is preliminary data.</text>
</comment>
<evidence type="ECO:0000313" key="3">
    <source>
        <dbReference type="EMBL" id="MBD0849276.1"/>
    </source>
</evidence>
<dbReference type="SUPFAM" id="SSF69304">
    <property type="entry name" value="Tricorn protease N-terminal domain"/>
    <property type="match status" value="1"/>
</dbReference>
<dbReference type="Proteomes" id="UP000598350">
    <property type="component" value="Unassembled WGS sequence"/>
</dbReference>
<feature type="signal peptide" evidence="2">
    <location>
        <begin position="1"/>
        <end position="21"/>
    </location>
</feature>
<dbReference type="PROSITE" id="PS51257">
    <property type="entry name" value="PROKAR_LIPOPROTEIN"/>
    <property type="match status" value="1"/>
</dbReference>
<dbReference type="Pfam" id="PF07676">
    <property type="entry name" value="PD40"/>
    <property type="match status" value="2"/>
</dbReference>
<accession>A0ABR7V7M5</accession>
<reference evidence="3 4" key="1">
    <citation type="submission" date="2020-05" db="EMBL/GenBank/DDBJ databases">
        <title>The draft genome sequence of Maribacter arenosus CAU 1321.</title>
        <authorList>
            <person name="Mu L."/>
        </authorList>
    </citation>
    <scope>NUCLEOTIDE SEQUENCE [LARGE SCALE GENOMIC DNA]</scope>
    <source>
        <strain evidence="3 4">CAU 1321</strain>
    </source>
</reference>
<dbReference type="InterPro" id="IPR011042">
    <property type="entry name" value="6-blade_b-propeller_TolB-like"/>
</dbReference>
<gene>
    <name evidence="3" type="ORF">HPE63_01230</name>
</gene>
<protein>
    <submittedName>
        <fullName evidence="3">PD40 domain-containing protein</fullName>
    </submittedName>
</protein>
<name>A0ABR7V7M5_9FLAO</name>
<keyword evidence="4" id="KW-1185">Reference proteome</keyword>